<dbReference type="GO" id="GO:0005737">
    <property type="term" value="C:cytoplasm"/>
    <property type="evidence" value="ECO:0007669"/>
    <property type="project" value="InterPro"/>
</dbReference>
<evidence type="ECO:0000313" key="2">
    <source>
        <dbReference type="Proteomes" id="UP000198693"/>
    </source>
</evidence>
<dbReference type="RefSeq" id="WP_089794935.1">
    <property type="nucleotide sequence ID" value="NZ_FPBP01000005.1"/>
</dbReference>
<protein>
    <submittedName>
        <fullName evidence="1">Phosphohistidine phosphatase, SixA</fullName>
    </submittedName>
</protein>
<dbReference type="STRING" id="463301.SAMN04487955_10566"/>
<sequence>MTERLLIMRHGQAAPGHPDAARELTPQGRQEVRRIAAWLSGRDDLDLAQLRLLASPFVRARQTADLVAEGLAIARPRRDVETLENITPDDSPGAVVDWLLEQDDERPVLIVSHMPLVGGLIGLLVDGRADGGLAFPTGAIAELTADTPAAGCARLARFIAPADIAG</sequence>
<dbReference type="AlphaFoldDB" id="A0A1I7HSD0"/>
<accession>A0A1I7HSD0</accession>
<dbReference type="InterPro" id="IPR004449">
    <property type="entry name" value="SixA"/>
</dbReference>
<dbReference type="InterPro" id="IPR013078">
    <property type="entry name" value="His_Pase_superF_clade-1"/>
</dbReference>
<keyword evidence="2" id="KW-1185">Reference proteome</keyword>
<dbReference type="Gene3D" id="3.40.50.1240">
    <property type="entry name" value="Phosphoglycerate mutase-like"/>
    <property type="match status" value="1"/>
</dbReference>
<dbReference type="InterPro" id="IPR029033">
    <property type="entry name" value="His_PPase_superfam"/>
</dbReference>
<proteinExistence type="predicted"/>
<dbReference type="SUPFAM" id="SSF53254">
    <property type="entry name" value="Phosphoglycerate mutase-like"/>
    <property type="match status" value="1"/>
</dbReference>
<organism evidence="1 2">
    <name type="scientific">Halomonas korlensis</name>
    <dbReference type="NCBI Taxonomy" id="463301"/>
    <lineage>
        <taxon>Bacteria</taxon>
        <taxon>Pseudomonadati</taxon>
        <taxon>Pseudomonadota</taxon>
        <taxon>Gammaproteobacteria</taxon>
        <taxon>Oceanospirillales</taxon>
        <taxon>Halomonadaceae</taxon>
        <taxon>Halomonas</taxon>
    </lineage>
</organism>
<name>A0A1I7HSD0_9GAMM</name>
<dbReference type="CDD" id="cd07067">
    <property type="entry name" value="HP_PGM_like"/>
    <property type="match status" value="1"/>
</dbReference>
<dbReference type="Proteomes" id="UP000198693">
    <property type="component" value="Unassembled WGS sequence"/>
</dbReference>
<evidence type="ECO:0000313" key="1">
    <source>
        <dbReference type="EMBL" id="SFU63652.1"/>
    </source>
</evidence>
<dbReference type="SMART" id="SM00855">
    <property type="entry name" value="PGAM"/>
    <property type="match status" value="1"/>
</dbReference>
<dbReference type="OrthoDB" id="280692at2"/>
<reference evidence="2" key="1">
    <citation type="submission" date="2016-10" db="EMBL/GenBank/DDBJ databases">
        <authorList>
            <person name="Varghese N."/>
            <person name="Submissions S."/>
        </authorList>
    </citation>
    <scope>NUCLEOTIDE SEQUENCE [LARGE SCALE GENOMIC DNA]</scope>
    <source>
        <strain evidence="2">CGMCC 1.6981</strain>
    </source>
</reference>
<dbReference type="Pfam" id="PF00300">
    <property type="entry name" value="His_Phos_1"/>
    <property type="match status" value="1"/>
</dbReference>
<gene>
    <name evidence="1" type="ORF">SAMN04487955_10566</name>
</gene>
<dbReference type="NCBIfam" id="TIGR00249">
    <property type="entry name" value="sixA"/>
    <property type="match status" value="1"/>
</dbReference>
<dbReference type="GO" id="GO:0101006">
    <property type="term" value="F:protein histidine phosphatase activity"/>
    <property type="evidence" value="ECO:0007669"/>
    <property type="project" value="InterPro"/>
</dbReference>
<dbReference type="EMBL" id="FPBP01000005">
    <property type="protein sequence ID" value="SFU63652.1"/>
    <property type="molecule type" value="Genomic_DNA"/>
</dbReference>